<dbReference type="SUPFAM" id="SSF103481">
    <property type="entry name" value="Multidrug resistance efflux transporter EmrE"/>
    <property type="match status" value="2"/>
</dbReference>
<dbReference type="Proteomes" id="UP001165395">
    <property type="component" value="Unassembled WGS sequence"/>
</dbReference>
<dbReference type="PANTHER" id="PTHR32322:SF18">
    <property type="entry name" value="S-ADENOSYLMETHIONINE_S-ADENOSYLHOMOCYSTEINE TRANSPORTER"/>
    <property type="match status" value="1"/>
</dbReference>
<feature type="transmembrane region" description="Helical" evidence="6">
    <location>
        <begin position="277"/>
        <end position="299"/>
    </location>
</feature>
<comment type="subcellular location">
    <subcellularLocation>
        <location evidence="1">Cell membrane</location>
        <topology evidence="1">Multi-pass membrane protein</topology>
    </subcellularLocation>
</comment>
<feature type="transmembrane region" description="Helical" evidence="6">
    <location>
        <begin position="39"/>
        <end position="59"/>
    </location>
</feature>
<dbReference type="InterPro" id="IPR050638">
    <property type="entry name" value="AA-Vitamin_Transporters"/>
</dbReference>
<name>A0ABS8D6C4_9NEIS</name>
<gene>
    <name evidence="8" type="ORF">LIN78_08165</name>
</gene>
<evidence type="ECO:0000256" key="6">
    <source>
        <dbReference type="SAM" id="Phobius"/>
    </source>
</evidence>
<sequence length="317" mass="35007">MSKTKPIDLFAVGIMIVLCMIWGFQQITLKWTALDISPMMQVSLRSGMSAIFVLILISIKKEGFHFLRSTWQAGIAAGLLFALEFVLVTEGLRFTTASHMVVFLYTAPIFAALGLHLLDPNERLGMLEWVGIAIAFCGLAIAFLMRKNGNTQFPNMLLGDLLGLIGGMTWGATTIVVRTTKLARLPATQTLVYQLIVGFLLLGFLAWTSEQSTVHWTMPVVASLLFQSIVVSFVSFLTWFWLLRQYPASRLGVIALMTPIFGVLFGVALLNEVVEKSFIIGAGLVIFGIVLVSGADWFYQLFNQNQSIKKKVGTESP</sequence>
<feature type="transmembrane region" description="Helical" evidence="6">
    <location>
        <begin position="125"/>
        <end position="145"/>
    </location>
</feature>
<feature type="transmembrane region" description="Helical" evidence="6">
    <location>
        <begin position="251"/>
        <end position="271"/>
    </location>
</feature>
<evidence type="ECO:0000256" key="3">
    <source>
        <dbReference type="ARBA" id="ARBA00022692"/>
    </source>
</evidence>
<dbReference type="InterPro" id="IPR037185">
    <property type="entry name" value="EmrE-like"/>
</dbReference>
<dbReference type="PANTHER" id="PTHR32322">
    <property type="entry name" value="INNER MEMBRANE TRANSPORTER"/>
    <property type="match status" value="1"/>
</dbReference>
<dbReference type="InterPro" id="IPR000620">
    <property type="entry name" value="EamA_dom"/>
</dbReference>
<evidence type="ECO:0000256" key="4">
    <source>
        <dbReference type="ARBA" id="ARBA00022989"/>
    </source>
</evidence>
<protein>
    <submittedName>
        <fullName evidence="8">DMT family transporter</fullName>
    </submittedName>
</protein>
<accession>A0ABS8D6C4</accession>
<dbReference type="Pfam" id="PF00892">
    <property type="entry name" value="EamA"/>
    <property type="match status" value="2"/>
</dbReference>
<evidence type="ECO:0000256" key="1">
    <source>
        <dbReference type="ARBA" id="ARBA00004651"/>
    </source>
</evidence>
<feature type="transmembrane region" description="Helical" evidence="6">
    <location>
        <begin position="157"/>
        <end position="178"/>
    </location>
</feature>
<evidence type="ECO:0000259" key="7">
    <source>
        <dbReference type="Pfam" id="PF00892"/>
    </source>
</evidence>
<reference evidence="8" key="1">
    <citation type="submission" date="2021-10" db="EMBL/GenBank/DDBJ databases">
        <title>The complete genome sequence of Leeia sp. TBRC 13508.</title>
        <authorList>
            <person name="Charoenyingcharoen P."/>
            <person name="Yukphan P."/>
        </authorList>
    </citation>
    <scope>NUCLEOTIDE SEQUENCE</scope>
    <source>
        <strain evidence="8">TBRC 13508</strain>
    </source>
</reference>
<feature type="domain" description="EamA" evidence="7">
    <location>
        <begin position="11"/>
        <end position="143"/>
    </location>
</feature>
<dbReference type="RefSeq" id="WP_227180304.1">
    <property type="nucleotide sequence ID" value="NZ_JAJBZT010000004.1"/>
</dbReference>
<proteinExistence type="predicted"/>
<feature type="transmembrane region" description="Helical" evidence="6">
    <location>
        <begin position="220"/>
        <end position="242"/>
    </location>
</feature>
<keyword evidence="5 6" id="KW-0472">Membrane</keyword>
<feature type="transmembrane region" description="Helical" evidence="6">
    <location>
        <begin position="190"/>
        <end position="208"/>
    </location>
</feature>
<dbReference type="EMBL" id="JAJBZT010000004">
    <property type="protein sequence ID" value="MCB6183521.1"/>
    <property type="molecule type" value="Genomic_DNA"/>
</dbReference>
<evidence type="ECO:0000313" key="9">
    <source>
        <dbReference type="Proteomes" id="UP001165395"/>
    </source>
</evidence>
<feature type="transmembrane region" description="Helical" evidence="6">
    <location>
        <begin position="100"/>
        <end position="118"/>
    </location>
</feature>
<keyword evidence="2" id="KW-1003">Cell membrane</keyword>
<feature type="transmembrane region" description="Helical" evidence="6">
    <location>
        <begin position="71"/>
        <end position="88"/>
    </location>
</feature>
<keyword evidence="3 6" id="KW-0812">Transmembrane</keyword>
<comment type="caution">
    <text evidence="8">The sequence shown here is derived from an EMBL/GenBank/DDBJ whole genome shotgun (WGS) entry which is preliminary data.</text>
</comment>
<feature type="transmembrane region" description="Helical" evidence="6">
    <location>
        <begin position="7"/>
        <end position="27"/>
    </location>
</feature>
<evidence type="ECO:0000256" key="5">
    <source>
        <dbReference type="ARBA" id="ARBA00023136"/>
    </source>
</evidence>
<keyword evidence="9" id="KW-1185">Reference proteome</keyword>
<evidence type="ECO:0000256" key="2">
    <source>
        <dbReference type="ARBA" id="ARBA00022475"/>
    </source>
</evidence>
<keyword evidence="4 6" id="KW-1133">Transmembrane helix</keyword>
<evidence type="ECO:0000313" key="8">
    <source>
        <dbReference type="EMBL" id="MCB6183521.1"/>
    </source>
</evidence>
<feature type="domain" description="EamA" evidence="7">
    <location>
        <begin position="158"/>
        <end position="293"/>
    </location>
</feature>
<organism evidence="8 9">
    <name type="scientific">Leeia speluncae</name>
    <dbReference type="NCBI Taxonomy" id="2884804"/>
    <lineage>
        <taxon>Bacteria</taxon>
        <taxon>Pseudomonadati</taxon>
        <taxon>Pseudomonadota</taxon>
        <taxon>Betaproteobacteria</taxon>
        <taxon>Neisseriales</taxon>
        <taxon>Leeiaceae</taxon>
        <taxon>Leeia</taxon>
    </lineage>
</organism>